<sequence length="166" mass="18733">MKNNVLITEGKRPFWQLVIAAACFTATLFLLFLVTKSIIEGASEKALDYFKITILILAGAINFSIHKSVAFDFNNLQYKKIKAIGSFKFGTWKVLPDIEYVSVFKQSLENSNYIYDVNLWYGNAHLEAFESTNPLESLEMGKAIARTLEVDLYDATNGESKLVDLD</sequence>
<dbReference type="EMBL" id="JAABOQ010000003">
    <property type="protein sequence ID" value="NER17108.1"/>
    <property type="molecule type" value="Genomic_DNA"/>
</dbReference>
<dbReference type="RefSeq" id="WP_164031262.1">
    <property type="nucleotide sequence ID" value="NZ_JAABOQ010000003.1"/>
</dbReference>
<accession>A0A6M0CGQ8</accession>
<keyword evidence="1" id="KW-0472">Membrane</keyword>
<name>A0A6M0CGQ8_9FLAO</name>
<evidence type="ECO:0000313" key="3">
    <source>
        <dbReference type="Proteomes" id="UP000474296"/>
    </source>
</evidence>
<keyword evidence="1" id="KW-0812">Transmembrane</keyword>
<dbReference type="Proteomes" id="UP000474296">
    <property type="component" value="Unassembled WGS sequence"/>
</dbReference>
<feature type="transmembrane region" description="Helical" evidence="1">
    <location>
        <begin position="46"/>
        <end position="65"/>
    </location>
</feature>
<feature type="transmembrane region" description="Helical" evidence="1">
    <location>
        <begin position="14"/>
        <end position="34"/>
    </location>
</feature>
<evidence type="ECO:0000313" key="2">
    <source>
        <dbReference type="EMBL" id="NER17108.1"/>
    </source>
</evidence>
<comment type="caution">
    <text evidence="2">The sequence shown here is derived from an EMBL/GenBank/DDBJ whole genome shotgun (WGS) entry which is preliminary data.</text>
</comment>
<keyword evidence="1" id="KW-1133">Transmembrane helix</keyword>
<protein>
    <submittedName>
        <fullName evidence="2">Uncharacterized protein</fullName>
    </submittedName>
</protein>
<gene>
    <name evidence="2" type="ORF">GWK10_07795</name>
</gene>
<dbReference type="PROSITE" id="PS51257">
    <property type="entry name" value="PROKAR_LIPOPROTEIN"/>
    <property type="match status" value="1"/>
</dbReference>
<organism evidence="2 3">
    <name type="scientific">Spongiivirga citrea</name>
    <dbReference type="NCBI Taxonomy" id="1481457"/>
    <lineage>
        <taxon>Bacteria</taxon>
        <taxon>Pseudomonadati</taxon>
        <taxon>Bacteroidota</taxon>
        <taxon>Flavobacteriia</taxon>
        <taxon>Flavobacteriales</taxon>
        <taxon>Flavobacteriaceae</taxon>
        <taxon>Spongiivirga</taxon>
    </lineage>
</organism>
<proteinExistence type="predicted"/>
<keyword evidence="3" id="KW-1185">Reference proteome</keyword>
<reference evidence="2 3" key="1">
    <citation type="submission" date="2020-01" db="EMBL/GenBank/DDBJ databases">
        <title>Spongiivirga citrea KCTC 32990T.</title>
        <authorList>
            <person name="Wang G."/>
        </authorList>
    </citation>
    <scope>NUCLEOTIDE SEQUENCE [LARGE SCALE GENOMIC DNA]</scope>
    <source>
        <strain evidence="2 3">KCTC 32990</strain>
    </source>
</reference>
<dbReference type="AlphaFoldDB" id="A0A6M0CGQ8"/>
<evidence type="ECO:0000256" key="1">
    <source>
        <dbReference type="SAM" id="Phobius"/>
    </source>
</evidence>